<evidence type="ECO:0000313" key="3">
    <source>
        <dbReference type="EMBL" id="MVO17123.1"/>
    </source>
</evidence>
<comment type="caution">
    <text evidence="3">The sequence shown here is derived from an EMBL/GenBank/DDBJ whole genome shotgun (WGS) entry which is preliminary data.</text>
</comment>
<dbReference type="Pfam" id="PF04909">
    <property type="entry name" value="Amidohydro_2"/>
    <property type="match status" value="1"/>
</dbReference>
<keyword evidence="4" id="KW-1185">Reference proteome</keyword>
<dbReference type="PANTHER" id="PTHR43569">
    <property type="entry name" value="AMIDOHYDROLASE"/>
    <property type="match status" value="1"/>
</dbReference>
<dbReference type="InterPro" id="IPR052350">
    <property type="entry name" value="Metallo-dep_Lactonases"/>
</dbReference>
<dbReference type="InterPro" id="IPR006680">
    <property type="entry name" value="Amidohydro-rel"/>
</dbReference>
<gene>
    <name evidence="3" type="ORF">GO984_15015</name>
</gene>
<organism evidence="3 4">
    <name type="scientific">Parasedimentitalea huanghaiensis</name>
    <dbReference type="NCBI Taxonomy" id="2682100"/>
    <lineage>
        <taxon>Bacteria</taxon>
        <taxon>Pseudomonadati</taxon>
        <taxon>Pseudomonadota</taxon>
        <taxon>Alphaproteobacteria</taxon>
        <taxon>Rhodobacterales</taxon>
        <taxon>Paracoccaceae</taxon>
        <taxon>Parasedimentitalea</taxon>
    </lineage>
</organism>
<dbReference type="InterPro" id="IPR032466">
    <property type="entry name" value="Metal_Hydrolase"/>
</dbReference>
<comment type="similarity">
    <text evidence="1">Belongs to the metallo-dependent hydrolases superfamily.</text>
</comment>
<dbReference type="EMBL" id="WQLV01000009">
    <property type="protein sequence ID" value="MVO17123.1"/>
    <property type="molecule type" value="Genomic_DNA"/>
</dbReference>
<evidence type="ECO:0000256" key="1">
    <source>
        <dbReference type="ARBA" id="ARBA00038310"/>
    </source>
</evidence>
<dbReference type="AlphaFoldDB" id="A0A6L6WH02"/>
<keyword evidence="3" id="KW-0378">Hydrolase</keyword>
<evidence type="ECO:0000313" key="4">
    <source>
        <dbReference type="Proteomes" id="UP000478892"/>
    </source>
</evidence>
<accession>A0A6L6WH02</accession>
<dbReference type="RefSeq" id="WP_157023439.1">
    <property type="nucleotide sequence ID" value="NZ_WQLV01000009.1"/>
</dbReference>
<reference evidence="3 4" key="1">
    <citation type="submission" date="2019-12" db="EMBL/GenBank/DDBJ databases">
        <authorList>
            <person name="Zhang Y.-J."/>
        </authorList>
    </citation>
    <scope>NUCLEOTIDE SEQUENCE [LARGE SCALE GENOMIC DNA]</scope>
    <source>
        <strain evidence="3 4">CY05</strain>
    </source>
</reference>
<protein>
    <submittedName>
        <fullName evidence="3">Amidohydrolase family protein</fullName>
    </submittedName>
</protein>
<dbReference type="SUPFAM" id="SSF51556">
    <property type="entry name" value="Metallo-dependent hydrolases"/>
    <property type="match status" value="1"/>
</dbReference>
<proteinExistence type="inferred from homology"/>
<evidence type="ECO:0000259" key="2">
    <source>
        <dbReference type="Pfam" id="PF04909"/>
    </source>
</evidence>
<dbReference type="GO" id="GO:0016787">
    <property type="term" value="F:hydrolase activity"/>
    <property type="evidence" value="ECO:0007669"/>
    <property type="project" value="UniProtKB-KW"/>
</dbReference>
<dbReference type="Proteomes" id="UP000478892">
    <property type="component" value="Unassembled WGS sequence"/>
</dbReference>
<feature type="domain" description="Amidohydrolase-related" evidence="2">
    <location>
        <begin position="7"/>
        <end position="280"/>
    </location>
</feature>
<dbReference type="Gene3D" id="3.20.20.140">
    <property type="entry name" value="Metal-dependent hydrolases"/>
    <property type="match status" value="1"/>
</dbReference>
<dbReference type="PANTHER" id="PTHR43569:SF2">
    <property type="entry name" value="AMIDOHYDROLASE-RELATED DOMAIN-CONTAINING PROTEIN"/>
    <property type="match status" value="1"/>
</dbReference>
<name>A0A6L6WH02_9RHOB</name>
<sequence>MVEPVKIDAHQHFWQISRGDYDWMTDDVADIRHDILPPDLSSLIDYHGITGTVVVQAAATVAETEFLLGLADQTNFIKGVVGWVDLEEADAPETLDRLLQSTAFKGVRPMLQDIEDTNWISRPKVKANLAALAERGLRLDALVVPRHLKVLAQVAKELPELSIVIDHCAKPVIAGGAEAGDAWYDGMACLAELPNLTCKISGLANEAGPGWGTEHLQPVVDHVLRHFGADRVMWGSDWPVLNLVGDYDRWRAVSTQLLQGFSDQDRAAIYGGTAVKFYGLEFDV</sequence>